<evidence type="ECO:0000313" key="3">
    <source>
        <dbReference type="EMBL" id="GJS55521.1"/>
    </source>
</evidence>
<evidence type="ECO:0000256" key="1">
    <source>
        <dbReference type="PROSITE-ProRule" id="PRU00047"/>
    </source>
</evidence>
<reference evidence="3" key="1">
    <citation type="journal article" date="2022" name="Int. J. Mol. Sci.">
        <title>Draft Genome of Tanacetum Coccineum: Genomic Comparison of Closely Related Tanacetum-Family Plants.</title>
        <authorList>
            <person name="Yamashiro T."/>
            <person name="Shiraishi A."/>
            <person name="Nakayama K."/>
            <person name="Satake H."/>
        </authorList>
    </citation>
    <scope>NUCLEOTIDE SEQUENCE</scope>
</reference>
<evidence type="ECO:0000259" key="2">
    <source>
        <dbReference type="PROSITE" id="PS50158"/>
    </source>
</evidence>
<dbReference type="SMART" id="SM00343">
    <property type="entry name" value="ZnF_C2HC"/>
    <property type="match status" value="1"/>
</dbReference>
<keyword evidence="1" id="KW-0863">Zinc-finger</keyword>
<keyword evidence="1" id="KW-0479">Metal-binding</keyword>
<dbReference type="Proteomes" id="UP001151760">
    <property type="component" value="Unassembled WGS sequence"/>
</dbReference>
<dbReference type="InterPro" id="IPR001878">
    <property type="entry name" value="Znf_CCHC"/>
</dbReference>
<name>A0ABQ4WRL7_9ASTR</name>
<dbReference type="PROSITE" id="PS50158">
    <property type="entry name" value="ZF_CCHC"/>
    <property type="match status" value="1"/>
</dbReference>
<protein>
    <submittedName>
        <fullName evidence="3">Ribonuclease H-like domain-containing protein</fullName>
    </submittedName>
</protein>
<dbReference type="Pfam" id="PF00098">
    <property type="entry name" value="zf-CCHC"/>
    <property type="match status" value="1"/>
</dbReference>
<gene>
    <name evidence="3" type="ORF">Tco_0628883</name>
</gene>
<proteinExistence type="predicted"/>
<keyword evidence="1" id="KW-0862">Zinc</keyword>
<dbReference type="SUPFAM" id="SSF57756">
    <property type="entry name" value="Retrovirus zinc finger-like domains"/>
    <property type="match status" value="1"/>
</dbReference>
<feature type="domain" description="CCHC-type" evidence="2">
    <location>
        <begin position="114"/>
        <end position="129"/>
    </location>
</feature>
<evidence type="ECO:0000313" key="4">
    <source>
        <dbReference type="Proteomes" id="UP001151760"/>
    </source>
</evidence>
<sequence length="140" mass="15873">MAFVSSLGSTNEIDTANIQVSVVSTPVSTASSHDNTANLSDATIYAFMANQPNGSQLVHEDLEQIHEDYLEEMDLKWQLAFLSMRAKRFFQKTRRKLTINGSDTAGYDKTKVECFNCHKIGHFARECRSPRNQESRPRNQ</sequence>
<dbReference type="EMBL" id="BQNB010008874">
    <property type="protein sequence ID" value="GJS55521.1"/>
    <property type="molecule type" value="Genomic_DNA"/>
</dbReference>
<dbReference type="Gene3D" id="4.10.60.10">
    <property type="entry name" value="Zinc finger, CCHC-type"/>
    <property type="match status" value="1"/>
</dbReference>
<dbReference type="InterPro" id="IPR036875">
    <property type="entry name" value="Znf_CCHC_sf"/>
</dbReference>
<accession>A0ABQ4WRL7</accession>
<comment type="caution">
    <text evidence="3">The sequence shown here is derived from an EMBL/GenBank/DDBJ whole genome shotgun (WGS) entry which is preliminary data.</text>
</comment>
<organism evidence="3 4">
    <name type="scientific">Tanacetum coccineum</name>
    <dbReference type="NCBI Taxonomy" id="301880"/>
    <lineage>
        <taxon>Eukaryota</taxon>
        <taxon>Viridiplantae</taxon>
        <taxon>Streptophyta</taxon>
        <taxon>Embryophyta</taxon>
        <taxon>Tracheophyta</taxon>
        <taxon>Spermatophyta</taxon>
        <taxon>Magnoliopsida</taxon>
        <taxon>eudicotyledons</taxon>
        <taxon>Gunneridae</taxon>
        <taxon>Pentapetalae</taxon>
        <taxon>asterids</taxon>
        <taxon>campanulids</taxon>
        <taxon>Asterales</taxon>
        <taxon>Asteraceae</taxon>
        <taxon>Asteroideae</taxon>
        <taxon>Anthemideae</taxon>
        <taxon>Anthemidinae</taxon>
        <taxon>Tanacetum</taxon>
    </lineage>
</organism>
<keyword evidence="4" id="KW-1185">Reference proteome</keyword>
<reference evidence="3" key="2">
    <citation type="submission" date="2022-01" db="EMBL/GenBank/DDBJ databases">
        <authorList>
            <person name="Yamashiro T."/>
            <person name="Shiraishi A."/>
            <person name="Satake H."/>
            <person name="Nakayama K."/>
        </authorList>
    </citation>
    <scope>NUCLEOTIDE SEQUENCE</scope>
</reference>